<feature type="non-terminal residue" evidence="2">
    <location>
        <position position="121"/>
    </location>
</feature>
<keyword evidence="3" id="KW-1185">Reference proteome</keyword>
<evidence type="ECO:0000313" key="2">
    <source>
        <dbReference type="EMBL" id="KFM59176.1"/>
    </source>
</evidence>
<dbReference type="AlphaFoldDB" id="A0A087T237"/>
<evidence type="ECO:0000256" key="1">
    <source>
        <dbReference type="SAM" id="SignalP"/>
    </source>
</evidence>
<accession>A0A087T237</accession>
<gene>
    <name evidence="2" type="ORF">X975_12399</name>
</gene>
<dbReference type="Proteomes" id="UP000054359">
    <property type="component" value="Unassembled WGS sequence"/>
</dbReference>
<proteinExistence type="predicted"/>
<feature type="chain" id="PRO_5001829265" evidence="1">
    <location>
        <begin position="22"/>
        <end position="121"/>
    </location>
</feature>
<feature type="signal peptide" evidence="1">
    <location>
        <begin position="1"/>
        <end position="21"/>
    </location>
</feature>
<keyword evidence="1" id="KW-0732">Signal</keyword>
<sequence>MDLNEITLFLIFSAVMSSCTSSKFMPFNDNAYVIICSNDDANGSRHDFKAKNTVFIPYGNGTFSFYNHGLHPRHLLKGNCKRIPKILMGFKKIYLNKFRKLFRANEELEGGKLMYCSSKAR</sequence>
<dbReference type="OrthoDB" id="10395328at2759"/>
<evidence type="ECO:0000313" key="3">
    <source>
        <dbReference type="Proteomes" id="UP000054359"/>
    </source>
</evidence>
<reference evidence="2 3" key="1">
    <citation type="submission" date="2013-11" db="EMBL/GenBank/DDBJ databases">
        <title>Genome sequencing of Stegodyphus mimosarum.</title>
        <authorList>
            <person name="Bechsgaard J."/>
        </authorList>
    </citation>
    <scope>NUCLEOTIDE SEQUENCE [LARGE SCALE GENOMIC DNA]</scope>
</reference>
<protein>
    <submittedName>
        <fullName evidence="2">Uncharacterized protein</fullName>
    </submittedName>
</protein>
<name>A0A087T237_STEMI</name>
<dbReference type="EMBL" id="KK113036">
    <property type="protein sequence ID" value="KFM59176.1"/>
    <property type="molecule type" value="Genomic_DNA"/>
</dbReference>
<organism evidence="2 3">
    <name type="scientific">Stegodyphus mimosarum</name>
    <name type="common">African social velvet spider</name>
    <dbReference type="NCBI Taxonomy" id="407821"/>
    <lineage>
        <taxon>Eukaryota</taxon>
        <taxon>Metazoa</taxon>
        <taxon>Ecdysozoa</taxon>
        <taxon>Arthropoda</taxon>
        <taxon>Chelicerata</taxon>
        <taxon>Arachnida</taxon>
        <taxon>Araneae</taxon>
        <taxon>Araneomorphae</taxon>
        <taxon>Entelegynae</taxon>
        <taxon>Eresoidea</taxon>
        <taxon>Eresidae</taxon>
        <taxon>Stegodyphus</taxon>
    </lineage>
</organism>